<evidence type="ECO:0000313" key="5">
    <source>
        <dbReference type="EMBL" id="MDJ1173375.1"/>
    </source>
</evidence>
<dbReference type="InterPro" id="IPR011047">
    <property type="entry name" value="Quinoprotein_ADH-like_sf"/>
</dbReference>
<keyword evidence="4" id="KW-0732">Signal</keyword>
<dbReference type="InterPro" id="IPR020472">
    <property type="entry name" value="WD40_PAC1"/>
</dbReference>
<evidence type="ECO:0000256" key="3">
    <source>
        <dbReference type="PROSITE-ProRule" id="PRU00221"/>
    </source>
</evidence>
<evidence type="ECO:0008006" key="7">
    <source>
        <dbReference type="Google" id="ProtNLM"/>
    </source>
</evidence>
<keyword evidence="6" id="KW-1185">Reference proteome</keyword>
<name>A0ABT7B2L5_9CYAN</name>
<evidence type="ECO:0000256" key="4">
    <source>
        <dbReference type="SAM" id="SignalP"/>
    </source>
</evidence>
<proteinExistence type="predicted"/>
<dbReference type="SUPFAM" id="SSF50998">
    <property type="entry name" value="Quinoprotein alcohol dehydrogenase-like"/>
    <property type="match status" value="1"/>
</dbReference>
<dbReference type="InterPro" id="IPR015943">
    <property type="entry name" value="WD40/YVTN_repeat-like_dom_sf"/>
</dbReference>
<dbReference type="Pfam" id="PF00400">
    <property type="entry name" value="WD40"/>
    <property type="match status" value="3"/>
</dbReference>
<feature type="signal peptide" evidence="4">
    <location>
        <begin position="1"/>
        <end position="18"/>
    </location>
</feature>
<dbReference type="SMART" id="SM00320">
    <property type="entry name" value="WD40"/>
    <property type="match status" value="4"/>
</dbReference>
<accession>A0ABT7B2L5</accession>
<sequence>MKASSIFALLLSLSTSFAAGQPAHSTTVEENLTSATQSYAVMSEPMVWRRLSKQDQTITALDISPTGDFVVGGSEEAIVHLWDIRAQQVVRSLHSHTAKVTSVVFSPNGRTFVSSSMDKTIKIWNLAMLRLKMTIYTDREIHSLAVSPHGQTFASGNEDGTVEIWNLNTGKKRREFSTPIQSEVEVAYSEDGRVLVTRYRDRDVVHFWNPLTGDFLGSNLAEDPWSVSDRPTDRVCETLSRWLNAHNSKQIDGFKGQLCGAIAATSKGSFLADIDPNYIVLWRFPNPLRFTANRP</sequence>
<dbReference type="PANTHER" id="PTHR19848">
    <property type="entry name" value="WD40 REPEAT PROTEIN"/>
    <property type="match status" value="1"/>
</dbReference>
<dbReference type="Gene3D" id="2.130.10.10">
    <property type="entry name" value="YVTN repeat-like/Quinoprotein amine dehydrogenase"/>
    <property type="match status" value="1"/>
</dbReference>
<feature type="repeat" description="WD" evidence="3">
    <location>
        <begin position="93"/>
        <end position="126"/>
    </location>
</feature>
<comment type="caution">
    <text evidence="5">The sequence shown here is derived from an EMBL/GenBank/DDBJ whole genome shotgun (WGS) entry which is preliminary data.</text>
</comment>
<dbReference type="Proteomes" id="UP001235849">
    <property type="component" value="Unassembled WGS sequence"/>
</dbReference>
<feature type="chain" id="PRO_5045604891" description="WD40 repeat domain-containing protein" evidence="4">
    <location>
        <begin position="19"/>
        <end position="295"/>
    </location>
</feature>
<gene>
    <name evidence="5" type="ORF">PMG25_04640</name>
</gene>
<evidence type="ECO:0000313" key="6">
    <source>
        <dbReference type="Proteomes" id="UP001235849"/>
    </source>
</evidence>
<protein>
    <recommendedName>
        <fullName evidence="7">WD40 repeat domain-containing protein</fullName>
    </recommendedName>
</protein>
<dbReference type="PROSITE" id="PS50082">
    <property type="entry name" value="WD_REPEATS_2"/>
    <property type="match status" value="3"/>
</dbReference>
<dbReference type="PANTHER" id="PTHR19848:SF8">
    <property type="entry name" value="F-BOX AND WD REPEAT DOMAIN CONTAINING 7"/>
    <property type="match status" value="1"/>
</dbReference>
<reference evidence="5 6" key="1">
    <citation type="submission" date="2023-01" db="EMBL/GenBank/DDBJ databases">
        <title>Novel diversity within Roseofilum (Cyanobacteria; Desertifilaceae) from marine benthic mats with descriptions of four novel species.</title>
        <authorList>
            <person name="Wang Y."/>
            <person name="Berthold D.E."/>
            <person name="Hu J."/>
            <person name="Lefler F.W."/>
            <person name="Laughinghouse H.D. IV."/>
        </authorList>
    </citation>
    <scope>NUCLEOTIDE SEQUENCE [LARGE SCALE GENOMIC DNA]</scope>
    <source>
        <strain evidence="5 6">BLCC-M114</strain>
    </source>
</reference>
<keyword evidence="2" id="KW-0677">Repeat</keyword>
<dbReference type="EMBL" id="JAQOSO010000020">
    <property type="protein sequence ID" value="MDJ1173375.1"/>
    <property type="molecule type" value="Genomic_DNA"/>
</dbReference>
<dbReference type="InterPro" id="IPR001680">
    <property type="entry name" value="WD40_rpt"/>
</dbReference>
<dbReference type="RefSeq" id="WP_283765741.1">
    <property type="nucleotide sequence ID" value="NZ_JAQOSO010000020.1"/>
</dbReference>
<keyword evidence="1 3" id="KW-0853">WD repeat</keyword>
<dbReference type="PROSITE" id="PS50294">
    <property type="entry name" value="WD_REPEATS_REGION"/>
    <property type="match status" value="3"/>
</dbReference>
<evidence type="ECO:0000256" key="2">
    <source>
        <dbReference type="ARBA" id="ARBA00022737"/>
    </source>
</evidence>
<evidence type="ECO:0000256" key="1">
    <source>
        <dbReference type="ARBA" id="ARBA00022574"/>
    </source>
</evidence>
<dbReference type="PRINTS" id="PR00320">
    <property type="entry name" value="GPROTEINBRPT"/>
</dbReference>
<organism evidence="5 6">
    <name type="scientific">Roseofilum capinflatum BLCC-M114</name>
    <dbReference type="NCBI Taxonomy" id="3022440"/>
    <lineage>
        <taxon>Bacteria</taxon>
        <taxon>Bacillati</taxon>
        <taxon>Cyanobacteriota</taxon>
        <taxon>Cyanophyceae</taxon>
        <taxon>Desertifilales</taxon>
        <taxon>Desertifilaceae</taxon>
        <taxon>Roseofilum</taxon>
        <taxon>Roseofilum capinflatum</taxon>
    </lineage>
</organism>
<feature type="repeat" description="WD" evidence="3">
    <location>
        <begin position="141"/>
        <end position="175"/>
    </location>
</feature>
<feature type="repeat" description="WD" evidence="3">
    <location>
        <begin position="51"/>
        <end position="92"/>
    </location>
</feature>